<dbReference type="InterPro" id="IPR009875">
    <property type="entry name" value="PilZ_domain"/>
</dbReference>
<dbReference type="AlphaFoldDB" id="A0A4S8Q6C8"/>
<evidence type="ECO:0000259" key="1">
    <source>
        <dbReference type="Pfam" id="PF07238"/>
    </source>
</evidence>
<dbReference type="EMBL" id="STGU01000002">
    <property type="protein sequence ID" value="THV38185.1"/>
    <property type="molecule type" value="Genomic_DNA"/>
</dbReference>
<name>A0A4S8Q6C8_9HYPH</name>
<dbReference type="Pfam" id="PF07238">
    <property type="entry name" value="PilZ"/>
    <property type="match status" value="1"/>
</dbReference>
<sequence length="138" mass="15328">MAMENATHLAGVRSEMYERKWERFYVRRPAKVMSVRPGLTGITIRSCEVVDISQGGAALELTTAIGLSSHYYLQIVGLADRIGCAEAYRNGNRVGVKFIAPISEHMLHRIVRADFLLGDEIKAPIRPFQNGNGARLGR</sequence>
<evidence type="ECO:0000313" key="2">
    <source>
        <dbReference type="EMBL" id="THV38185.1"/>
    </source>
</evidence>
<dbReference type="GO" id="GO:0035438">
    <property type="term" value="F:cyclic-di-GMP binding"/>
    <property type="evidence" value="ECO:0007669"/>
    <property type="project" value="InterPro"/>
</dbReference>
<comment type="caution">
    <text evidence="2">The sequence shown here is derived from an EMBL/GenBank/DDBJ whole genome shotgun (WGS) entry which is preliminary data.</text>
</comment>
<organism evidence="2 3">
    <name type="scientific">Rhizobium rosettiformans W3</name>
    <dbReference type="NCBI Taxonomy" id="538378"/>
    <lineage>
        <taxon>Bacteria</taxon>
        <taxon>Pseudomonadati</taxon>
        <taxon>Pseudomonadota</taxon>
        <taxon>Alphaproteobacteria</taxon>
        <taxon>Hyphomicrobiales</taxon>
        <taxon>Rhizobiaceae</taxon>
        <taxon>Rhizobium/Agrobacterium group</taxon>
        <taxon>Rhizobium</taxon>
    </lineage>
</organism>
<dbReference type="Proteomes" id="UP000307378">
    <property type="component" value="Unassembled WGS sequence"/>
</dbReference>
<accession>A0A4S8Q6C8</accession>
<dbReference type="SUPFAM" id="SSF141371">
    <property type="entry name" value="PilZ domain-like"/>
    <property type="match status" value="1"/>
</dbReference>
<evidence type="ECO:0000313" key="3">
    <source>
        <dbReference type="Proteomes" id="UP000307378"/>
    </source>
</evidence>
<proteinExistence type="predicted"/>
<feature type="domain" description="PilZ" evidence="1">
    <location>
        <begin position="19"/>
        <end position="112"/>
    </location>
</feature>
<protein>
    <submittedName>
        <fullName evidence="2">PilZ domain-containing protein</fullName>
    </submittedName>
</protein>
<gene>
    <name evidence="2" type="ORF">FAA86_05165</name>
</gene>
<reference evidence="2 3" key="1">
    <citation type="submission" date="2019-04" db="EMBL/GenBank/DDBJ databases">
        <title>genome sequence of strain W3.</title>
        <authorList>
            <person name="Gao J."/>
            <person name="Sun J."/>
        </authorList>
    </citation>
    <scope>NUCLEOTIDE SEQUENCE [LARGE SCALE GENOMIC DNA]</scope>
    <source>
        <strain evidence="2 3">W3</strain>
    </source>
</reference>
<dbReference type="RefSeq" id="WP_113461545.1">
    <property type="nucleotide sequence ID" value="NZ_STGU01000002.1"/>
</dbReference>